<feature type="transmembrane region" description="Helical" evidence="1">
    <location>
        <begin position="36"/>
        <end position="57"/>
    </location>
</feature>
<dbReference type="Proteomes" id="UP000054270">
    <property type="component" value="Unassembled WGS sequence"/>
</dbReference>
<dbReference type="EMBL" id="KN817698">
    <property type="protein sequence ID" value="KJA14031.1"/>
    <property type="molecule type" value="Genomic_DNA"/>
</dbReference>
<proteinExistence type="predicted"/>
<gene>
    <name evidence="2" type="ORF">HYPSUDRAFT_467270</name>
</gene>
<accession>A0A0D2NBU3</accession>
<keyword evidence="1" id="KW-1133">Transmembrane helix</keyword>
<keyword evidence="3" id="KW-1185">Reference proteome</keyword>
<keyword evidence="1" id="KW-0812">Transmembrane</keyword>
<organism evidence="2 3">
    <name type="scientific">Hypholoma sublateritium (strain FD-334 SS-4)</name>
    <dbReference type="NCBI Taxonomy" id="945553"/>
    <lineage>
        <taxon>Eukaryota</taxon>
        <taxon>Fungi</taxon>
        <taxon>Dikarya</taxon>
        <taxon>Basidiomycota</taxon>
        <taxon>Agaricomycotina</taxon>
        <taxon>Agaricomycetes</taxon>
        <taxon>Agaricomycetidae</taxon>
        <taxon>Agaricales</taxon>
        <taxon>Agaricineae</taxon>
        <taxon>Strophariaceae</taxon>
        <taxon>Hypholoma</taxon>
    </lineage>
</organism>
<evidence type="ECO:0000313" key="2">
    <source>
        <dbReference type="EMBL" id="KJA14031.1"/>
    </source>
</evidence>
<evidence type="ECO:0000313" key="3">
    <source>
        <dbReference type="Proteomes" id="UP000054270"/>
    </source>
</evidence>
<evidence type="ECO:0000256" key="1">
    <source>
        <dbReference type="SAM" id="Phobius"/>
    </source>
</evidence>
<sequence>MLDFWISVVFLGVKSAFASLAWVFSALSVRISALRIVRCGVVVCTSFLRAVMAGMLVPSHGQRLRPRTFGKHMHVMFNICTI</sequence>
<protein>
    <submittedName>
        <fullName evidence="2">Uncharacterized protein</fullName>
    </submittedName>
</protein>
<reference evidence="3" key="1">
    <citation type="submission" date="2014-04" db="EMBL/GenBank/DDBJ databases">
        <title>Evolutionary Origins and Diversification of the Mycorrhizal Mutualists.</title>
        <authorList>
            <consortium name="DOE Joint Genome Institute"/>
            <consortium name="Mycorrhizal Genomics Consortium"/>
            <person name="Kohler A."/>
            <person name="Kuo A."/>
            <person name="Nagy L.G."/>
            <person name="Floudas D."/>
            <person name="Copeland A."/>
            <person name="Barry K.W."/>
            <person name="Cichocki N."/>
            <person name="Veneault-Fourrey C."/>
            <person name="LaButti K."/>
            <person name="Lindquist E.A."/>
            <person name="Lipzen A."/>
            <person name="Lundell T."/>
            <person name="Morin E."/>
            <person name="Murat C."/>
            <person name="Riley R."/>
            <person name="Ohm R."/>
            <person name="Sun H."/>
            <person name="Tunlid A."/>
            <person name="Henrissat B."/>
            <person name="Grigoriev I.V."/>
            <person name="Hibbett D.S."/>
            <person name="Martin F."/>
        </authorList>
    </citation>
    <scope>NUCLEOTIDE SEQUENCE [LARGE SCALE GENOMIC DNA]</scope>
    <source>
        <strain evidence="3">FD-334 SS-4</strain>
    </source>
</reference>
<name>A0A0D2NBU3_HYPSF</name>
<feature type="transmembrane region" description="Helical" evidence="1">
    <location>
        <begin position="6"/>
        <end position="24"/>
    </location>
</feature>
<dbReference type="AlphaFoldDB" id="A0A0D2NBU3"/>
<keyword evidence="1" id="KW-0472">Membrane</keyword>